<evidence type="ECO:0000313" key="3">
    <source>
        <dbReference type="EMBL" id="CAB4787529.1"/>
    </source>
</evidence>
<organism evidence="2">
    <name type="scientific">freshwater metagenome</name>
    <dbReference type="NCBI Taxonomy" id="449393"/>
    <lineage>
        <taxon>unclassified sequences</taxon>
        <taxon>metagenomes</taxon>
        <taxon>ecological metagenomes</taxon>
    </lineage>
</organism>
<evidence type="ECO:0000313" key="4">
    <source>
        <dbReference type="EMBL" id="CAB4856435.1"/>
    </source>
</evidence>
<name>A0A6J6V4J5_9ZZZZ</name>
<protein>
    <submittedName>
        <fullName evidence="2">Unannotated protein</fullName>
    </submittedName>
</protein>
<proteinExistence type="predicted"/>
<dbReference type="EMBL" id="CAFBPF010000034">
    <property type="protein sequence ID" value="CAB5005302.1"/>
    <property type="molecule type" value="Genomic_DNA"/>
</dbReference>
<dbReference type="EMBL" id="CAFBOR010000011">
    <property type="protein sequence ID" value="CAB4977609.1"/>
    <property type="molecule type" value="Genomic_DNA"/>
</dbReference>
<gene>
    <name evidence="1" type="ORF">UFOPK2242_00100</name>
    <name evidence="2" type="ORF">UFOPK2925_00003</name>
    <name evidence="3" type="ORF">UFOPK2996_00180</name>
    <name evidence="4" type="ORF">UFOPK3317_00157</name>
    <name evidence="5" type="ORF">UFOPK3974_00170</name>
    <name evidence="6" type="ORF">UFOPK4071_00418</name>
</gene>
<accession>A0A6J6V4J5</accession>
<evidence type="ECO:0000313" key="2">
    <source>
        <dbReference type="EMBL" id="CAB4766546.1"/>
    </source>
</evidence>
<dbReference type="EMBL" id="CAEZWM010000004">
    <property type="protein sequence ID" value="CAB4645568.1"/>
    <property type="molecule type" value="Genomic_DNA"/>
</dbReference>
<dbReference type="EMBL" id="CAFAAH010000009">
    <property type="protein sequence ID" value="CAB4787529.1"/>
    <property type="molecule type" value="Genomic_DNA"/>
</dbReference>
<dbReference type="AlphaFoldDB" id="A0A6J6V4J5"/>
<dbReference type="EMBL" id="CAFBLK010000015">
    <property type="protein sequence ID" value="CAB4856435.1"/>
    <property type="molecule type" value="Genomic_DNA"/>
</dbReference>
<evidence type="ECO:0000313" key="6">
    <source>
        <dbReference type="EMBL" id="CAB5005302.1"/>
    </source>
</evidence>
<reference evidence="2" key="1">
    <citation type="submission" date="2020-05" db="EMBL/GenBank/DDBJ databases">
        <authorList>
            <person name="Chiriac C."/>
            <person name="Salcher M."/>
            <person name="Ghai R."/>
            <person name="Kavagutti S V."/>
        </authorList>
    </citation>
    <scope>NUCLEOTIDE SEQUENCE</scope>
</reference>
<evidence type="ECO:0000313" key="5">
    <source>
        <dbReference type="EMBL" id="CAB4977609.1"/>
    </source>
</evidence>
<evidence type="ECO:0000313" key="1">
    <source>
        <dbReference type="EMBL" id="CAB4645568.1"/>
    </source>
</evidence>
<sequence length="161" mass="17760">MAYEIDIQDAGSDGIPRMSVREDSTLLFEGALPPYIETEGDAVALPKVDLDVVWTMAHCTLSEVTWVQHIRDGIERRGRHGPCQNRLDLAVPYSLMIEICYGGLPFDEVLEPSILMTFIGQLSCLTGLLHGEGAARLGSLDQRVVDALVAWSSGEAYERIR</sequence>
<dbReference type="EMBL" id="CAEZZU010000001">
    <property type="protein sequence ID" value="CAB4766546.1"/>
    <property type="molecule type" value="Genomic_DNA"/>
</dbReference>